<dbReference type="EMBL" id="LT629736">
    <property type="protein sequence ID" value="SDT26792.1"/>
    <property type="molecule type" value="Genomic_DNA"/>
</dbReference>
<dbReference type="AlphaFoldDB" id="A0A1H1YZQ2"/>
<evidence type="ECO:0000313" key="5">
    <source>
        <dbReference type="Proteomes" id="UP000243207"/>
    </source>
</evidence>
<keyword evidence="5" id="KW-1185">Reference proteome</keyword>
<dbReference type="GO" id="GO:0008684">
    <property type="term" value="F:2-oxopent-4-enoate hydratase activity"/>
    <property type="evidence" value="ECO:0007669"/>
    <property type="project" value="TreeGrafter"/>
</dbReference>
<dbReference type="Proteomes" id="UP000243207">
    <property type="component" value="Chromosome I"/>
</dbReference>
<evidence type="ECO:0000256" key="2">
    <source>
        <dbReference type="ARBA" id="ARBA00023239"/>
    </source>
</evidence>
<reference evidence="5" key="1">
    <citation type="submission" date="2016-10" db="EMBL/GenBank/DDBJ databases">
        <authorList>
            <person name="Varghese N."/>
            <person name="Submissions S."/>
        </authorList>
    </citation>
    <scope>NUCLEOTIDE SEQUENCE [LARGE SCALE GENOMIC DNA]</scope>
    <source>
        <strain evidence="5">NRRL B-51270</strain>
    </source>
</reference>
<sequence>MTDFDTEAAALELFRARLTRKPCHAPGQRFAIDSLARAEQVQSALLAMYQKAGQEIIGYKLGLTDQRAQAATGIGQPLSGALLQAWQYWDGDAIPVAGLIEPRVEAEVAFVMSRTFDDPQAGLAKLLDSLGGALPALEICDSAIEGWPRSLFEALADNLCSGLFVLGSRPVDPRSLDFAGLPMKLSRSGETLAEGNGSQCMGSPLNALLWLARQRAAEGNPLQAGDIVLSGALGPMQPVGRGDQLRLELGALGVLNCRFV</sequence>
<evidence type="ECO:0000313" key="4">
    <source>
        <dbReference type="EMBL" id="SDT26792.1"/>
    </source>
</evidence>
<dbReference type="SUPFAM" id="SSF56529">
    <property type="entry name" value="FAH"/>
    <property type="match status" value="1"/>
</dbReference>
<keyword evidence="2" id="KW-0456">Lyase</keyword>
<dbReference type="Pfam" id="PF01557">
    <property type="entry name" value="FAA_hydrolase"/>
    <property type="match status" value="1"/>
</dbReference>
<organism evidence="4 5">
    <name type="scientific">Halopseudomonas xinjiangensis</name>
    <dbReference type="NCBI Taxonomy" id="487184"/>
    <lineage>
        <taxon>Bacteria</taxon>
        <taxon>Pseudomonadati</taxon>
        <taxon>Pseudomonadota</taxon>
        <taxon>Gammaproteobacteria</taxon>
        <taxon>Pseudomonadales</taxon>
        <taxon>Pseudomonadaceae</taxon>
        <taxon>Halopseudomonas</taxon>
    </lineage>
</organism>
<dbReference type="InterPro" id="IPR036663">
    <property type="entry name" value="Fumarylacetoacetase_C_sf"/>
</dbReference>
<name>A0A1H1YZQ2_9GAMM</name>
<dbReference type="InterPro" id="IPR011234">
    <property type="entry name" value="Fumarylacetoacetase-like_C"/>
</dbReference>
<proteinExistence type="predicted"/>
<dbReference type="InterPro" id="IPR050772">
    <property type="entry name" value="Hydratase-Decarb/MhpD_sf"/>
</dbReference>
<dbReference type="STRING" id="487184.SAMN05216421_3324"/>
<dbReference type="PANTHER" id="PTHR30143">
    <property type="entry name" value="ACID HYDRATASE"/>
    <property type="match status" value="1"/>
</dbReference>
<keyword evidence="1" id="KW-0058">Aromatic hydrocarbons catabolism</keyword>
<accession>A0A1H1YZQ2</accession>
<dbReference type="OrthoDB" id="9792137at2"/>
<protein>
    <submittedName>
        <fullName evidence="4">2-keto-4-pentenoate hydratase</fullName>
    </submittedName>
</protein>
<evidence type="ECO:0000256" key="1">
    <source>
        <dbReference type="ARBA" id="ARBA00022797"/>
    </source>
</evidence>
<evidence type="ECO:0000259" key="3">
    <source>
        <dbReference type="Pfam" id="PF01557"/>
    </source>
</evidence>
<gene>
    <name evidence="4" type="ORF">SAMN05216421_3324</name>
</gene>
<feature type="domain" description="Fumarylacetoacetase-like C-terminal" evidence="3">
    <location>
        <begin position="101"/>
        <end position="259"/>
    </location>
</feature>
<dbReference type="Gene3D" id="3.90.850.10">
    <property type="entry name" value="Fumarylacetoacetase-like, C-terminal domain"/>
    <property type="match status" value="1"/>
</dbReference>
<dbReference type="RefSeq" id="WP_093397112.1">
    <property type="nucleotide sequence ID" value="NZ_LT629736.1"/>
</dbReference>
<dbReference type="PANTHER" id="PTHR30143:SF0">
    <property type="entry name" value="2-KETO-4-PENTENOATE HYDRATASE"/>
    <property type="match status" value="1"/>
</dbReference>
<dbReference type="GO" id="GO:0005737">
    <property type="term" value="C:cytoplasm"/>
    <property type="evidence" value="ECO:0007669"/>
    <property type="project" value="TreeGrafter"/>
</dbReference>